<feature type="non-terminal residue" evidence="8">
    <location>
        <position position="1"/>
    </location>
</feature>
<dbReference type="InterPro" id="IPR046346">
    <property type="entry name" value="Aminoacid_DH-like_N_sf"/>
</dbReference>
<dbReference type="InterPro" id="IPR006097">
    <property type="entry name" value="Glu/Leu/Phe/Val/Trp_DH_dimer"/>
</dbReference>
<dbReference type="InterPro" id="IPR006096">
    <property type="entry name" value="Glu/Leu/Phe/Val/Trp_DH_C"/>
</dbReference>
<feature type="binding site" evidence="4">
    <location>
        <position position="58"/>
    </location>
    <ligand>
        <name>substrate</name>
    </ligand>
</feature>
<dbReference type="Gene3D" id="3.40.50.10860">
    <property type="entry name" value="Leucine Dehydrogenase, chain A, domain 1"/>
    <property type="match status" value="1"/>
</dbReference>
<feature type="binding site" evidence="4">
    <location>
        <position position="178"/>
    </location>
    <ligand>
        <name>NAD(+)</name>
        <dbReference type="ChEBI" id="CHEBI:57540"/>
    </ligand>
</feature>
<gene>
    <name evidence="8" type="ORF">KC622_00065</name>
</gene>
<evidence type="ECO:0000256" key="5">
    <source>
        <dbReference type="PIRSR" id="PIRSR000185-3"/>
    </source>
</evidence>
<keyword evidence="4" id="KW-0520">NAD</keyword>
<evidence type="ECO:0000256" key="1">
    <source>
        <dbReference type="ARBA" id="ARBA00006382"/>
    </source>
</evidence>
<dbReference type="GO" id="GO:0006538">
    <property type="term" value="P:L-glutamate catabolic process"/>
    <property type="evidence" value="ECO:0007669"/>
    <property type="project" value="TreeGrafter"/>
</dbReference>
<dbReference type="InterPro" id="IPR033922">
    <property type="entry name" value="NAD_bind_Glu_DH"/>
</dbReference>
<dbReference type="PANTHER" id="PTHR11606:SF13">
    <property type="entry name" value="GLUTAMATE DEHYDROGENASE 1, MITOCHONDRIAL"/>
    <property type="match status" value="1"/>
</dbReference>
<keyword evidence="2 6" id="KW-0560">Oxidoreductase</keyword>
<feature type="active site" description="Proton donor" evidence="3">
    <location>
        <position position="94"/>
    </location>
</feature>
<proteinExistence type="inferred from homology"/>
<dbReference type="AlphaFoldDB" id="A0A955HY63"/>
<protein>
    <submittedName>
        <fullName evidence="8">Glu/Leu/Phe/Val dehydrogenase</fullName>
    </submittedName>
</protein>
<dbReference type="Pfam" id="PF00208">
    <property type="entry name" value="ELFV_dehydrog"/>
    <property type="match status" value="1"/>
</dbReference>
<organism evidence="8 9">
    <name type="scientific">Candidatus Dojkabacteria bacterium</name>
    <dbReference type="NCBI Taxonomy" id="2099670"/>
    <lineage>
        <taxon>Bacteria</taxon>
        <taxon>Candidatus Dojkabacteria</taxon>
    </lineage>
</organism>
<dbReference type="InterPro" id="IPR014362">
    <property type="entry name" value="Glu_DH"/>
</dbReference>
<dbReference type="Gene3D" id="3.40.50.720">
    <property type="entry name" value="NAD(P)-binding Rossmann-like Domain"/>
    <property type="match status" value="1"/>
</dbReference>
<dbReference type="PANTHER" id="PTHR11606">
    <property type="entry name" value="GLUTAMATE DEHYDROGENASE"/>
    <property type="match status" value="1"/>
</dbReference>
<dbReference type="Pfam" id="PF02812">
    <property type="entry name" value="ELFV_dehydrog_N"/>
    <property type="match status" value="1"/>
</dbReference>
<comment type="caution">
    <text evidence="8">The sequence shown here is derived from an EMBL/GenBank/DDBJ whole genome shotgun (WGS) entry which is preliminary data.</text>
</comment>
<dbReference type="SMART" id="SM00839">
    <property type="entry name" value="ELFV_dehydrog"/>
    <property type="match status" value="1"/>
</dbReference>
<feature type="binding site" evidence="4">
    <location>
        <position position="209"/>
    </location>
    <ligand>
        <name>NAD(+)</name>
        <dbReference type="ChEBI" id="CHEBI:57540"/>
    </ligand>
</feature>
<dbReference type="CDD" id="cd01076">
    <property type="entry name" value="NAD_bind_1_Glu_DH"/>
    <property type="match status" value="1"/>
</dbReference>
<dbReference type="SUPFAM" id="SSF51735">
    <property type="entry name" value="NAD(P)-binding Rossmann-fold domains"/>
    <property type="match status" value="1"/>
</dbReference>
<accession>A0A955HY63</accession>
<feature type="binding site" evidence="4">
    <location>
        <position position="82"/>
    </location>
    <ligand>
        <name>substrate</name>
    </ligand>
</feature>
<feature type="binding site" evidence="4">
    <location>
        <position position="337"/>
    </location>
    <ligand>
        <name>substrate</name>
    </ligand>
</feature>
<evidence type="ECO:0000256" key="4">
    <source>
        <dbReference type="PIRSR" id="PIRSR000185-2"/>
    </source>
</evidence>
<feature type="site" description="Important for catalysis" evidence="5">
    <location>
        <position position="134"/>
    </location>
</feature>
<dbReference type="EMBL" id="JAGQLM010000003">
    <property type="protein sequence ID" value="MCA9374707.1"/>
    <property type="molecule type" value="Genomic_DNA"/>
</dbReference>
<evidence type="ECO:0000256" key="2">
    <source>
        <dbReference type="ARBA" id="ARBA00023002"/>
    </source>
</evidence>
<evidence type="ECO:0000259" key="7">
    <source>
        <dbReference type="SMART" id="SM00839"/>
    </source>
</evidence>
<dbReference type="GO" id="GO:0004352">
    <property type="term" value="F:glutamate dehydrogenase (NAD+) activity"/>
    <property type="evidence" value="ECO:0007669"/>
    <property type="project" value="TreeGrafter"/>
</dbReference>
<dbReference type="GO" id="GO:0000166">
    <property type="term" value="F:nucleotide binding"/>
    <property type="evidence" value="ECO:0007669"/>
    <property type="project" value="UniProtKB-KW"/>
</dbReference>
<feature type="domain" description="Glutamate/phenylalanine/leucine/valine/L-tryptophan dehydrogenase C-terminal" evidence="7">
    <location>
        <begin position="171"/>
        <end position="401"/>
    </location>
</feature>
<keyword evidence="4" id="KW-0547">Nucleotide-binding</keyword>
<evidence type="ECO:0000256" key="3">
    <source>
        <dbReference type="PIRSR" id="PIRSR000185-1"/>
    </source>
</evidence>
<dbReference type="PIRSF" id="PIRSF000185">
    <property type="entry name" value="Glu_DH"/>
    <property type="match status" value="1"/>
</dbReference>
<name>A0A955HY63_9BACT</name>
<comment type="similarity">
    <text evidence="1 6">Belongs to the Glu/Leu/Phe/Val dehydrogenases family.</text>
</comment>
<reference evidence="8" key="1">
    <citation type="submission" date="2020-04" db="EMBL/GenBank/DDBJ databases">
        <authorList>
            <person name="Zhang T."/>
        </authorList>
    </citation>
    <scope>NUCLEOTIDE SEQUENCE</scope>
    <source>
        <strain evidence="8">HKST-UBA16</strain>
    </source>
</reference>
<sequence length="403" mass="43908">KQVKSALRLMGLEEDLLEALTRPANFLEKEIEIALDSGEKKKFKAFRSQHNNALGPFKGGIRFHEEVTEDEVKALGMWMTWKTSVMGLPYGGAKGGVKVEAKELSEQELKRLSKAYVRAFSEDIGQDTDIPAPDVNTNSLVMGWMLDEYEKIKGCSCPATFTGKPIELGGSEGREQATGQGGAYLLEAIASKYNLTPSETTIAVQGFGNVGHWFAKRAHEIGFKIVAVSDSKGGIYLDSSLDPDKVLASKKQSGSVSDYPVGDKINNKQILELNVDILVPAALDGVITGNNADSIKAKYVIELANGPITTAADDIFNDKAIIVLPDIVANGGGVSVSYLEWIQNRTGEHWDLAEVNQKLKDYIMLAYNSISETSESKSLSLRVAAYQVAIQRVVNAMKMRGRL</sequence>
<evidence type="ECO:0000313" key="9">
    <source>
        <dbReference type="Proteomes" id="UP000748332"/>
    </source>
</evidence>
<dbReference type="PRINTS" id="PR00082">
    <property type="entry name" value="GLFDHDRGNASE"/>
</dbReference>
<dbReference type="SUPFAM" id="SSF53223">
    <property type="entry name" value="Aminoacid dehydrogenase-like, N-terminal domain"/>
    <property type="match status" value="1"/>
</dbReference>
<dbReference type="Proteomes" id="UP000748332">
    <property type="component" value="Unassembled WGS sequence"/>
</dbReference>
<evidence type="ECO:0000313" key="8">
    <source>
        <dbReference type="EMBL" id="MCA9374707.1"/>
    </source>
</evidence>
<dbReference type="InterPro" id="IPR036291">
    <property type="entry name" value="NAD(P)-bd_dom_sf"/>
</dbReference>
<reference evidence="8" key="2">
    <citation type="journal article" date="2021" name="Microbiome">
        <title>Successional dynamics and alternative stable states in a saline activated sludge microbial community over 9 years.</title>
        <authorList>
            <person name="Wang Y."/>
            <person name="Ye J."/>
            <person name="Ju F."/>
            <person name="Liu L."/>
            <person name="Boyd J.A."/>
            <person name="Deng Y."/>
            <person name="Parks D.H."/>
            <person name="Jiang X."/>
            <person name="Yin X."/>
            <person name="Woodcroft B.J."/>
            <person name="Tyson G.W."/>
            <person name="Hugenholtz P."/>
            <person name="Polz M.F."/>
            <person name="Zhang T."/>
        </authorList>
    </citation>
    <scope>NUCLEOTIDE SEQUENCE</scope>
    <source>
        <strain evidence="8">HKST-UBA16</strain>
    </source>
</reference>
<evidence type="ECO:0000256" key="6">
    <source>
        <dbReference type="RuleBase" id="RU004417"/>
    </source>
</evidence>
<dbReference type="InterPro" id="IPR006095">
    <property type="entry name" value="Glu/Leu/Phe/Val/Trp_DH"/>
</dbReference>